<dbReference type="AlphaFoldDB" id="A0AAV4XV65"/>
<feature type="region of interest" description="Disordered" evidence="1">
    <location>
        <begin position="58"/>
        <end position="89"/>
    </location>
</feature>
<sequence length="270" mass="31163">MEEEEERERHMDQLNEMMDVTKQKDLSGFYKHFLNQTVGEEKVPVLGKKPEIKQEVLSDDECHKTANSPIHKKKKNHIESNENKVASGPSIKIEKVKKYSKQDYISEKHNVIPQTESMLENIDADSDLVSSGEEETNNIYGRGNILKDKNQDSDSDVSDSNSEKDISKKKKIFNRGKNIRKRTNEDSSDSDSPKENDDRNASLIDKDTTNGQLESQTVEEQDTVMKKKPRKNMFEKRTIGNVFADAQARFFQKNGFTQSMRWYTIFFPNA</sequence>
<feature type="compositionally biased region" description="Acidic residues" evidence="1">
    <location>
        <begin position="122"/>
        <end position="136"/>
    </location>
</feature>
<feature type="compositionally biased region" description="Basic and acidic residues" evidence="1">
    <location>
        <begin position="191"/>
        <end position="208"/>
    </location>
</feature>
<keyword evidence="3" id="KW-1185">Reference proteome</keyword>
<dbReference type="InterPro" id="IPR042816">
    <property type="entry name" value="Nsrp1"/>
</dbReference>
<reference evidence="2 3" key="1">
    <citation type="submission" date="2021-06" db="EMBL/GenBank/DDBJ databases">
        <title>Caerostris extrusa draft genome.</title>
        <authorList>
            <person name="Kono N."/>
            <person name="Arakawa K."/>
        </authorList>
    </citation>
    <scope>NUCLEOTIDE SEQUENCE [LARGE SCALE GENOMIC DNA]</scope>
</reference>
<accession>A0AAV4XV65</accession>
<evidence type="ECO:0000313" key="3">
    <source>
        <dbReference type="Proteomes" id="UP001054945"/>
    </source>
</evidence>
<comment type="caution">
    <text evidence="2">The sequence shown here is derived from an EMBL/GenBank/DDBJ whole genome shotgun (WGS) entry which is preliminary data.</text>
</comment>
<dbReference type="PANTHER" id="PTHR31938">
    <property type="entry name" value="NUCLEAR SPECKLE SPLICING REGULATORY PROTEIN 1"/>
    <property type="match status" value="1"/>
</dbReference>
<organism evidence="2 3">
    <name type="scientific">Caerostris extrusa</name>
    <name type="common">Bark spider</name>
    <name type="synonym">Caerostris bankana</name>
    <dbReference type="NCBI Taxonomy" id="172846"/>
    <lineage>
        <taxon>Eukaryota</taxon>
        <taxon>Metazoa</taxon>
        <taxon>Ecdysozoa</taxon>
        <taxon>Arthropoda</taxon>
        <taxon>Chelicerata</taxon>
        <taxon>Arachnida</taxon>
        <taxon>Araneae</taxon>
        <taxon>Araneomorphae</taxon>
        <taxon>Entelegynae</taxon>
        <taxon>Araneoidea</taxon>
        <taxon>Araneidae</taxon>
        <taxon>Caerostris</taxon>
    </lineage>
</organism>
<dbReference type="EMBL" id="BPLR01000833">
    <property type="protein sequence ID" value="GIY97785.1"/>
    <property type="molecule type" value="Genomic_DNA"/>
</dbReference>
<proteinExistence type="predicted"/>
<feature type="region of interest" description="Disordered" evidence="1">
    <location>
        <begin position="114"/>
        <end position="232"/>
    </location>
</feature>
<name>A0AAV4XV65_CAEEX</name>
<evidence type="ECO:0000256" key="1">
    <source>
        <dbReference type="SAM" id="MobiDB-lite"/>
    </source>
</evidence>
<gene>
    <name evidence="2" type="ORF">CEXT_411261</name>
</gene>
<dbReference type="Proteomes" id="UP001054945">
    <property type="component" value="Unassembled WGS sequence"/>
</dbReference>
<evidence type="ECO:0000313" key="2">
    <source>
        <dbReference type="EMBL" id="GIY97785.1"/>
    </source>
</evidence>
<protein>
    <submittedName>
        <fullName evidence="2">Uncharacterized protein</fullName>
    </submittedName>
</protein>
<feature type="compositionally biased region" description="Basic residues" evidence="1">
    <location>
        <begin position="167"/>
        <end position="181"/>
    </location>
</feature>
<dbReference type="PANTHER" id="PTHR31938:SF4">
    <property type="entry name" value="NUCLEAR SPECKLE SPLICING REGULATORY PROTEIN 1"/>
    <property type="match status" value="1"/>
</dbReference>